<feature type="signal peptide" evidence="9">
    <location>
        <begin position="1"/>
        <end position="26"/>
    </location>
</feature>
<feature type="compositionally biased region" description="Polar residues" evidence="10">
    <location>
        <begin position="32"/>
        <end position="47"/>
    </location>
</feature>
<name>A0A6J1HJ90_CUCMO</name>
<evidence type="ECO:0000256" key="10">
    <source>
        <dbReference type="SAM" id="MobiDB-lite"/>
    </source>
</evidence>
<dbReference type="PANTHER" id="PTHR33285">
    <property type="entry name" value="PHYTOSULFOKINES 3"/>
    <property type="match status" value="1"/>
</dbReference>
<comment type="PTM">
    <text evidence="9">Sulfation is important for activity and for the binding to a putative membrane receptor.</text>
</comment>
<keyword evidence="5 9" id="KW-0765">Sulfation</keyword>
<dbReference type="InterPro" id="IPR009438">
    <property type="entry name" value="Phytosulfokine"/>
</dbReference>
<comment type="subcellular location">
    <subcellularLocation>
        <location evidence="1 9">Secreted</location>
    </subcellularLocation>
</comment>
<feature type="chain" id="PRO_5031608038" description="Phytosulfokine" evidence="9">
    <location>
        <begin position="27"/>
        <end position="89"/>
    </location>
</feature>
<comment type="function">
    <text evidence="9">Promotes plant cell differentiation, organogenesis and somatic embryogenesis as well as cell proliferation.</text>
</comment>
<dbReference type="RefSeq" id="XP_022963144.1">
    <property type="nucleotide sequence ID" value="XM_023107376.1"/>
</dbReference>
<comment type="similarity">
    <text evidence="2 9">Belongs to the phytosulfokine family.</text>
</comment>
<accession>A0A6J1HJ90</accession>
<keyword evidence="11" id="KW-1185">Reference proteome</keyword>
<gene>
    <name evidence="12" type="primary">LOC111463441</name>
</gene>
<evidence type="ECO:0000256" key="1">
    <source>
        <dbReference type="ARBA" id="ARBA00004613"/>
    </source>
</evidence>
<evidence type="ECO:0000256" key="6">
    <source>
        <dbReference type="ARBA" id="ARBA00022729"/>
    </source>
</evidence>
<evidence type="ECO:0000256" key="8">
    <source>
        <dbReference type="ARBA" id="ARBA00023030"/>
    </source>
</evidence>
<dbReference type="GO" id="GO:0008283">
    <property type="term" value="P:cell population proliferation"/>
    <property type="evidence" value="ECO:0007669"/>
    <property type="project" value="UniProtKB-UniRule"/>
</dbReference>
<dbReference type="GO" id="GO:0030154">
    <property type="term" value="P:cell differentiation"/>
    <property type="evidence" value="ECO:0007669"/>
    <property type="project" value="UniProtKB-UniRule"/>
</dbReference>
<keyword evidence="3 9" id="KW-0217">Developmental protein</keyword>
<protein>
    <recommendedName>
        <fullName evidence="9">Phytosulfokine</fullName>
    </recommendedName>
    <component>
        <recommendedName>
            <fullName evidence="9">Phytosulfokine-alpha</fullName>
            <shortName evidence="9">PSK-alpha</shortName>
            <shortName evidence="9">Phytosulfokine-a</shortName>
        </recommendedName>
    </component>
    <component>
        <recommendedName>
            <fullName evidence="9">Phytosulfokine-beta</fullName>
            <shortName evidence="9">PSK-beta</shortName>
            <shortName evidence="9">Phytosulfokine-b</shortName>
        </recommendedName>
    </component>
</protein>
<dbReference type="GeneID" id="111463441"/>
<dbReference type="GO" id="GO:0008083">
    <property type="term" value="F:growth factor activity"/>
    <property type="evidence" value="ECO:0007669"/>
    <property type="project" value="UniProtKB-UniRule"/>
</dbReference>
<dbReference type="GO" id="GO:0005576">
    <property type="term" value="C:extracellular region"/>
    <property type="evidence" value="ECO:0007669"/>
    <property type="project" value="UniProtKB-SubCell"/>
</dbReference>
<keyword evidence="6 9" id="KW-0732">Signal</keyword>
<dbReference type="PANTHER" id="PTHR33285:SF55">
    <property type="entry name" value="PHYTOSULFOKINES 3"/>
    <property type="match status" value="1"/>
</dbReference>
<evidence type="ECO:0000256" key="2">
    <source>
        <dbReference type="ARBA" id="ARBA00010781"/>
    </source>
</evidence>
<organism evidence="11 12">
    <name type="scientific">Cucurbita moschata</name>
    <name type="common">Winter crookneck squash</name>
    <name type="synonym">Cucurbita pepo var. moschata</name>
    <dbReference type="NCBI Taxonomy" id="3662"/>
    <lineage>
        <taxon>Eukaryota</taxon>
        <taxon>Viridiplantae</taxon>
        <taxon>Streptophyta</taxon>
        <taxon>Embryophyta</taxon>
        <taxon>Tracheophyta</taxon>
        <taxon>Spermatophyta</taxon>
        <taxon>Magnoliopsida</taxon>
        <taxon>eudicotyledons</taxon>
        <taxon>Gunneridae</taxon>
        <taxon>Pentapetalae</taxon>
        <taxon>rosids</taxon>
        <taxon>fabids</taxon>
        <taxon>Cucurbitales</taxon>
        <taxon>Cucurbitaceae</taxon>
        <taxon>Cucurbiteae</taxon>
        <taxon>Cucurbita</taxon>
    </lineage>
</organism>
<keyword evidence="7 9" id="KW-0221">Differentiation</keyword>
<evidence type="ECO:0000313" key="11">
    <source>
        <dbReference type="Proteomes" id="UP000504609"/>
    </source>
</evidence>
<evidence type="ECO:0000256" key="9">
    <source>
        <dbReference type="RuleBase" id="RU368031"/>
    </source>
</evidence>
<evidence type="ECO:0000256" key="7">
    <source>
        <dbReference type="ARBA" id="ARBA00022782"/>
    </source>
</evidence>
<dbReference type="Proteomes" id="UP000504609">
    <property type="component" value="Unplaced"/>
</dbReference>
<keyword evidence="8 9" id="KW-0339">Growth factor</keyword>
<evidence type="ECO:0000256" key="5">
    <source>
        <dbReference type="ARBA" id="ARBA00022641"/>
    </source>
</evidence>
<dbReference type="AlphaFoldDB" id="A0A6J1HJ90"/>
<keyword evidence="4 9" id="KW-0964">Secreted</keyword>
<evidence type="ECO:0000256" key="4">
    <source>
        <dbReference type="ARBA" id="ARBA00022525"/>
    </source>
</evidence>
<dbReference type="Pfam" id="PF06404">
    <property type="entry name" value="PSK"/>
    <property type="match status" value="1"/>
</dbReference>
<feature type="region of interest" description="Disordered" evidence="10">
    <location>
        <begin position="28"/>
        <end position="59"/>
    </location>
</feature>
<reference evidence="12" key="1">
    <citation type="submission" date="2025-08" db="UniProtKB">
        <authorList>
            <consortium name="RefSeq"/>
        </authorList>
    </citation>
    <scope>IDENTIFICATION</scope>
    <source>
        <tissue evidence="12">Young leaves</tissue>
    </source>
</reference>
<evidence type="ECO:0000313" key="12">
    <source>
        <dbReference type="RefSeq" id="XP_022963144.1"/>
    </source>
</evidence>
<proteinExistence type="inferred from homology"/>
<comment type="PTM">
    <text evidence="9">PSK-alpha is produced by endopeptidase digestion. PSK-beta is produced from PSK-alpha by exopeptidase digestion.</text>
</comment>
<dbReference type="KEGG" id="cmos:111463441"/>
<evidence type="ECO:0000256" key="3">
    <source>
        <dbReference type="ARBA" id="ARBA00022473"/>
    </source>
</evidence>
<sequence>MGSKFITFLCLIFLLHLLSNSPSAYAARPVPTVSSDAPATQISNQGLETDESDSEMMDERCHGVGEEECLIRRTLAAHLDYVYTQKHKP</sequence>